<gene>
    <name evidence="1" type="ORF">FGF67_04675</name>
</gene>
<sequence length="189" mass="21660">MLQENHDISAFYRGASLKPVFFNTDDTIFIPKDDRMYPGPGRTWEFEASTMGWQTLNGTNLYVNRDVLSGNAFNRGATVKSAPWLYTDLSACKKLKVKLKNSSYANQMKIALYTRNEGAGFWTIDMDNINWDEQNWVTIPISANDTDFATYTIELTQFGNINKRLMQLAIKPIFNAFNGLWEIDEISIE</sequence>
<evidence type="ECO:0000313" key="2">
    <source>
        <dbReference type="Proteomes" id="UP000308713"/>
    </source>
</evidence>
<dbReference type="AlphaFoldDB" id="A0A5C4SNC1"/>
<comment type="caution">
    <text evidence="1">The sequence shown here is derived from an EMBL/GenBank/DDBJ whole genome shotgun (WGS) entry which is preliminary data.</text>
</comment>
<proteinExistence type="predicted"/>
<protein>
    <submittedName>
        <fullName evidence="1">Uncharacterized protein</fullName>
    </submittedName>
</protein>
<dbReference type="EMBL" id="VDCS01000004">
    <property type="protein sequence ID" value="TNJ45679.1"/>
    <property type="molecule type" value="Genomic_DNA"/>
</dbReference>
<keyword evidence="2" id="KW-1185">Reference proteome</keyword>
<dbReference type="OrthoDB" id="9774205at2"/>
<name>A0A5C4SNC1_9FLAO</name>
<dbReference type="Proteomes" id="UP000308713">
    <property type="component" value="Unassembled WGS sequence"/>
</dbReference>
<organism evidence="1 2">
    <name type="scientific">Allotamlana fucoidanivorans</name>
    <dbReference type="NCBI Taxonomy" id="2583814"/>
    <lineage>
        <taxon>Bacteria</taxon>
        <taxon>Pseudomonadati</taxon>
        <taxon>Bacteroidota</taxon>
        <taxon>Flavobacteriia</taxon>
        <taxon>Flavobacteriales</taxon>
        <taxon>Flavobacteriaceae</taxon>
        <taxon>Allotamlana</taxon>
    </lineage>
</organism>
<reference evidence="1 2" key="1">
    <citation type="submission" date="2019-05" db="EMBL/GenBank/DDBJ databases">
        <title>Tamlana fucoidanivorans sp. nov., isolated from the surface of algae collected from Fujian province in China.</title>
        <authorList>
            <person name="Li J."/>
        </authorList>
    </citation>
    <scope>NUCLEOTIDE SEQUENCE [LARGE SCALE GENOMIC DNA]</scope>
    <source>
        <strain evidence="1 2">CW2-9</strain>
    </source>
</reference>
<accession>A0A5C4SNC1</accession>
<evidence type="ECO:0000313" key="1">
    <source>
        <dbReference type="EMBL" id="TNJ45679.1"/>
    </source>
</evidence>
<dbReference type="RefSeq" id="WP_139695323.1">
    <property type="nucleotide sequence ID" value="NZ_CP074074.1"/>
</dbReference>